<evidence type="ECO:0008006" key="4">
    <source>
        <dbReference type="Google" id="ProtNLM"/>
    </source>
</evidence>
<dbReference type="Gene3D" id="2.40.128.130">
    <property type="entry name" value="Autotransporter beta-domain"/>
    <property type="match status" value="1"/>
</dbReference>
<dbReference type="InterPro" id="IPR036709">
    <property type="entry name" value="Autotransporte_beta_dom_sf"/>
</dbReference>
<protein>
    <recommendedName>
        <fullName evidence="4">DUF3575 domain-containing protein</fullName>
    </recommendedName>
</protein>
<gene>
    <name evidence="2" type="ORF">GGR21_001218</name>
</gene>
<accession>A0A840CL00</accession>
<dbReference type="Proteomes" id="UP000555103">
    <property type="component" value="Unassembled WGS sequence"/>
</dbReference>
<dbReference type="AlphaFoldDB" id="A0A840CL00"/>
<keyword evidence="3" id="KW-1185">Reference proteome</keyword>
<feature type="signal peptide" evidence="1">
    <location>
        <begin position="1"/>
        <end position="27"/>
    </location>
</feature>
<reference evidence="2 3" key="1">
    <citation type="submission" date="2020-08" db="EMBL/GenBank/DDBJ databases">
        <title>Genomic Encyclopedia of Type Strains, Phase IV (KMG-IV): sequencing the most valuable type-strain genomes for metagenomic binning, comparative biology and taxonomic classification.</title>
        <authorList>
            <person name="Goeker M."/>
        </authorList>
    </citation>
    <scope>NUCLEOTIDE SEQUENCE [LARGE SCALE GENOMIC DNA]</scope>
    <source>
        <strain evidence="2 3">DSM 104969</strain>
    </source>
</reference>
<dbReference type="EMBL" id="JACIEP010000003">
    <property type="protein sequence ID" value="MBB4035329.1"/>
    <property type="molecule type" value="Genomic_DNA"/>
</dbReference>
<dbReference type="InterPro" id="IPR021958">
    <property type="entry name" value="DUF3575"/>
</dbReference>
<evidence type="ECO:0000256" key="1">
    <source>
        <dbReference type="SAM" id="SignalP"/>
    </source>
</evidence>
<name>A0A840CL00_9BACT</name>
<keyword evidence="1" id="KW-0732">Signal</keyword>
<organism evidence="2 3">
    <name type="scientific">Dysgonomonas hofstadii</name>
    <dbReference type="NCBI Taxonomy" id="637886"/>
    <lineage>
        <taxon>Bacteria</taxon>
        <taxon>Pseudomonadati</taxon>
        <taxon>Bacteroidota</taxon>
        <taxon>Bacteroidia</taxon>
        <taxon>Bacteroidales</taxon>
        <taxon>Dysgonomonadaceae</taxon>
        <taxon>Dysgonomonas</taxon>
    </lineage>
</organism>
<dbReference type="Pfam" id="PF12099">
    <property type="entry name" value="DUF3575"/>
    <property type="match status" value="1"/>
</dbReference>
<sequence length="202" mass="23215">MKHYIKYISTGAVLLMMFLCYNPGANAQAIKTNAPFLLTGNPNIGVEWTVGRQLTINTDVMWMPYMFKKNEEVFRVLVGSLDFRYYVNPKYYYTNDLWDGFYVGPYAMAGNFNIGLKNSDEEKTSYRRKGWGMSAGITAGYKFYLSSRFRIDANIGLGYAHLQYDKYQLGGQFADFPEEIKKTKAYIGPTKIGISLVYNIFR</sequence>
<dbReference type="RefSeq" id="WP_183306258.1">
    <property type="nucleotide sequence ID" value="NZ_JACIEP010000003.1"/>
</dbReference>
<feature type="chain" id="PRO_5032758960" description="DUF3575 domain-containing protein" evidence="1">
    <location>
        <begin position="28"/>
        <end position="202"/>
    </location>
</feature>
<proteinExistence type="predicted"/>
<comment type="caution">
    <text evidence="2">The sequence shown here is derived from an EMBL/GenBank/DDBJ whole genome shotgun (WGS) entry which is preliminary data.</text>
</comment>
<dbReference type="SUPFAM" id="SSF103515">
    <property type="entry name" value="Autotransporter"/>
    <property type="match status" value="1"/>
</dbReference>
<evidence type="ECO:0000313" key="2">
    <source>
        <dbReference type="EMBL" id="MBB4035329.1"/>
    </source>
</evidence>
<evidence type="ECO:0000313" key="3">
    <source>
        <dbReference type="Proteomes" id="UP000555103"/>
    </source>
</evidence>